<protein>
    <recommendedName>
        <fullName evidence="4 14">Phosphoribosylamine--glycine ligase</fullName>
        <ecNumber evidence="4 14">6.3.4.13</ecNumber>
    </recommendedName>
    <alternativeName>
        <fullName evidence="14">GARS</fullName>
    </alternativeName>
    <alternativeName>
        <fullName evidence="12 14">Glycinamide ribonucleotide synthetase</fullName>
    </alternativeName>
    <alternativeName>
        <fullName evidence="13 14">Phosphoribosylglycinamide synthetase</fullName>
    </alternativeName>
</protein>
<organism evidence="17 18">
    <name type="scientific">Natronococcus jeotgali DSM 18795</name>
    <dbReference type="NCBI Taxonomy" id="1227498"/>
    <lineage>
        <taxon>Archaea</taxon>
        <taxon>Methanobacteriati</taxon>
        <taxon>Methanobacteriota</taxon>
        <taxon>Stenosarchaea group</taxon>
        <taxon>Halobacteria</taxon>
        <taxon>Halobacteriales</taxon>
        <taxon>Natrialbaceae</taxon>
        <taxon>Natronococcus</taxon>
    </lineage>
</organism>
<dbReference type="InterPro" id="IPR020561">
    <property type="entry name" value="PRibGlycinamid_synth_ATP-grasp"/>
</dbReference>
<dbReference type="PATRIC" id="fig|1227498.3.peg.3477"/>
<dbReference type="SUPFAM" id="SSF51246">
    <property type="entry name" value="Rudiment single hybrid motif"/>
    <property type="match status" value="1"/>
</dbReference>
<dbReference type="InterPro" id="IPR000115">
    <property type="entry name" value="PRibGlycinamide_synth"/>
</dbReference>
<dbReference type="GO" id="GO:0006189">
    <property type="term" value="P:'de novo' IMP biosynthetic process"/>
    <property type="evidence" value="ECO:0007669"/>
    <property type="project" value="UniProtKB-UniRule"/>
</dbReference>
<dbReference type="Gene3D" id="3.30.1490.20">
    <property type="entry name" value="ATP-grasp fold, A domain"/>
    <property type="match status" value="1"/>
</dbReference>
<feature type="domain" description="ATP-grasp" evidence="16">
    <location>
        <begin position="125"/>
        <end position="326"/>
    </location>
</feature>
<evidence type="ECO:0000256" key="14">
    <source>
        <dbReference type="HAMAP-Rule" id="MF_00138"/>
    </source>
</evidence>
<dbReference type="Gene3D" id="3.30.470.20">
    <property type="entry name" value="ATP-grasp fold, B domain"/>
    <property type="match status" value="1"/>
</dbReference>
<dbReference type="SMART" id="SM01209">
    <property type="entry name" value="GARS_A"/>
    <property type="match status" value="1"/>
</dbReference>
<keyword evidence="8 15" id="KW-0067">ATP-binding</keyword>
<dbReference type="STRING" id="1227498.C492_17635"/>
<dbReference type="InterPro" id="IPR020559">
    <property type="entry name" value="PRibGlycinamide_synth_CS"/>
</dbReference>
<dbReference type="GO" id="GO:0046872">
    <property type="term" value="F:metal ion binding"/>
    <property type="evidence" value="ECO:0007669"/>
    <property type="project" value="InterPro"/>
</dbReference>
<dbReference type="PANTHER" id="PTHR43472">
    <property type="entry name" value="PHOSPHORIBOSYLAMINE--GLYCINE LIGASE"/>
    <property type="match status" value="1"/>
</dbReference>
<comment type="pathway">
    <text evidence="3 14">Purine metabolism; IMP biosynthesis via de novo pathway; N(1)-(5-phospho-D-ribosyl)glycinamide from 5-phospho-alpha-D-ribose 1-diphosphate: step 2/2.</text>
</comment>
<name>L9WV57_9EURY</name>
<dbReference type="SUPFAM" id="SSF56059">
    <property type="entry name" value="Glutathione synthetase ATP-binding domain-like"/>
    <property type="match status" value="1"/>
</dbReference>
<dbReference type="GO" id="GO:0009113">
    <property type="term" value="P:purine nucleobase biosynthetic process"/>
    <property type="evidence" value="ECO:0007669"/>
    <property type="project" value="InterPro"/>
</dbReference>
<evidence type="ECO:0000256" key="6">
    <source>
        <dbReference type="ARBA" id="ARBA00022741"/>
    </source>
</evidence>
<evidence type="ECO:0000256" key="2">
    <source>
        <dbReference type="ARBA" id="ARBA00001946"/>
    </source>
</evidence>
<dbReference type="EC" id="6.3.4.13" evidence="4 14"/>
<dbReference type="GO" id="GO:0004637">
    <property type="term" value="F:phosphoribosylamine-glycine ligase activity"/>
    <property type="evidence" value="ECO:0007669"/>
    <property type="project" value="UniProtKB-UniRule"/>
</dbReference>
<dbReference type="Proteomes" id="UP000011531">
    <property type="component" value="Unassembled WGS sequence"/>
</dbReference>
<dbReference type="GO" id="GO:0005524">
    <property type="term" value="F:ATP binding"/>
    <property type="evidence" value="ECO:0007669"/>
    <property type="project" value="UniProtKB-UniRule"/>
</dbReference>
<dbReference type="EMBL" id="AOIA01000146">
    <property type="protein sequence ID" value="ELY53374.1"/>
    <property type="molecule type" value="Genomic_DNA"/>
</dbReference>
<dbReference type="InterPro" id="IPR011761">
    <property type="entry name" value="ATP-grasp"/>
</dbReference>
<dbReference type="InterPro" id="IPR016185">
    <property type="entry name" value="PreATP-grasp_dom_sf"/>
</dbReference>
<keyword evidence="6 15" id="KW-0547">Nucleotide-binding</keyword>
<reference evidence="17 18" key="1">
    <citation type="journal article" date="2014" name="PLoS Genet.">
        <title>Phylogenetically driven sequencing of extremely halophilic archaea reveals strategies for static and dynamic osmo-response.</title>
        <authorList>
            <person name="Becker E.A."/>
            <person name="Seitzer P.M."/>
            <person name="Tritt A."/>
            <person name="Larsen D."/>
            <person name="Krusor M."/>
            <person name="Yao A.I."/>
            <person name="Wu D."/>
            <person name="Madern D."/>
            <person name="Eisen J.A."/>
            <person name="Darling A.E."/>
            <person name="Facciotti M.T."/>
        </authorList>
    </citation>
    <scope>NUCLEOTIDE SEQUENCE [LARGE SCALE GENOMIC DNA]</scope>
    <source>
        <strain evidence="17 18">DSM 18795</strain>
    </source>
</reference>
<dbReference type="Pfam" id="PF01071">
    <property type="entry name" value="GARS_A"/>
    <property type="match status" value="1"/>
</dbReference>
<dbReference type="PANTHER" id="PTHR43472:SF1">
    <property type="entry name" value="PHOSPHORIBOSYLAMINE--GLYCINE LIGASE, CHLOROPLASTIC"/>
    <property type="match status" value="1"/>
</dbReference>
<dbReference type="InterPro" id="IPR011054">
    <property type="entry name" value="Rudment_hybrid_motif"/>
</dbReference>
<evidence type="ECO:0000259" key="16">
    <source>
        <dbReference type="PROSITE" id="PS50975"/>
    </source>
</evidence>
<comment type="catalytic activity">
    <reaction evidence="14">
        <text>5-phospho-beta-D-ribosylamine + glycine + ATP = N(1)-(5-phospho-beta-D-ribosyl)glycinamide + ADP + phosphate + H(+)</text>
        <dbReference type="Rhea" id="RHEA:17453"/>
        <dbReference type="ChEBI" id="CHEBI:15378"/>
        <dbReference type="ChEBI" id="CHEBI:30616"/>
        <dbReference type="ChEBI" id="CHEBI:43474"/>
        <dbReference type="ChEBI" id="CHEBI:57305"/>
        <dbReference type="ChEBI" id="CHEBI:58681"/>
        <dbReference type="ChEBI" id="CHEBI:143788"/>
        <dbReference type="ChEBI" id="CHEBI:456216"/>
        <dbReference type="EC" id="6.3.4.13"/>
    </reaction>
</comment>
<sequence length="467" mass="50204">MAEHVLLIGGGGREHAIARALEGSEARRASSSRTESDDGEVDLYACAGNRNPGIARLATEFETLETTNPKAVREYAEAVGATLAVVGPEAPLEAGVVDELEDAGIYAFGPKAEEARIETDKAFQRRFMAEHDVPGCPDFETFDDVDAACDYIDEYDGDLAIKPAGLTGGKGVKVIGDQVTAEEGKAYVSESDYDRIVLEERLVGEEFTVQAFVADGEVRTAPAVQDHKRAYEGDEGPNTGGMGSYSDAAFELPFMTESDYEEAVSIMEATVEALEGYRGVLYGQFMLTAEGPKVIEFNARFGDPEAMNTLPVLETEFLEVLTAARDGEKLPELEFASQATVCKYAVPEGYPTDPKAGAKVQADEESVARVARATENSSGEQSDPRESAGDALLYYASVDERDDGIYTTTSRAVAVVGVADSITAAEEIAEDALEVAGEEGLHVRHDIGKPDLVQQRIDHVEELRGER</sequence>
<keyword evidence="7 14" id="KW-0658">Purine biosynthesis</keyword>
<dbReference type="InterPro" id="IPR037123">
    <property type="entry name" value="PRibGlycinamide_synth_C_sf"/>
</dbReference>
<dbReference type="PROSITE" id="PS00184">
    <property type="entry name" value="GARS"/>
    <property type="match status" value="1"/>
</dbReference>
<evidence type="ECO:0000256" key="8">
    <source>
        <dbReference type="ARBA" id="ARBA00022840"/>
    </source>
</evidence>
<dbReference type="Gene3D" id="3.90.600.10">
    <property type="entry name" value="Phosphoribosylglycinamide synthetase, C-terminal domain"/>
    <property type="match status" value="1"/>
</dbReference>
<evidence type="ECO:0000256" key="13">
    <source>
        <dbReference type="ARBA" id="ARBA00042864"/>
    </source>
</evidence>
<dbReference type="InterPro" id="IPR013815">
    <property type="entry name" value="ATP_grasp_subdomain_1"/>
</dbReference>
<evidence type="ECO:0000256" key="12">
    <source>
        <dbReference type="ARBA" id="ARBA00042242"/>
    </source>
</evidence>
<keyword evidence="18" id="KW-1185">Reference proteome</keyword>
<dbReference type="PROSITE" id="PS50975">
    <property type="entry name" value="ATP_GRASP"/>
    <property type="match status" value="1"/>
</dbReference>
<evidence type="ECO:0000256" key="1">
    <source>
        <dbReference type="ARBA" id="ARBA00001936"/>
    </source>
</evidence>
<dbReference type="HAMAP" id="MF_00138">
    <property type="entry name" value="GARS"/>
    <property type="match status" value="1"/>
</dbReference>
<dbReference type="Gene3D" id="3.40.50.20">
    <property type="match status" value="1"/>
</dbReference>
<dbReference type="Pfam" id="PF02843">
    <property type="entry name" value="GARS_C"/>
    <property type="match status" value="1"/>
</dbReference>
<dbReference type="InterPro" id="IPR020562">
    <property type="entry name" value="PRibGlycinamide_synth_N"/>
</dbReference>
<keyword evidence="10" id="KW-0464">Manganese</keyword>
<dbReference type="UniPathway" id="UPA00074">
    <property type="reaction ID" value="UER00125"/>
</dbReference>
<evidence type="ECO:0000256" key="11">
    <source>
        <dbReference type="ARBA" id="ARBA00038345"/>
    </source>
</evidence>
<dbReference type="SUPFAM" id="SSF52440">
    <property type="entry name" value="PreATP-grasp domain"/>
    <property type="match status" value="1"/>
</dbReference>
<evidence type="ECO:0000313" key="18">
    <source>
        <dbReference type="Proteomes" id="UP000011531"/>
    </source>
</evidence>
<dbReference type="RefSeq" id="WP_008425890.1">
    <property type="nucleotide sequence ID" value="NZ_AOIA01000146.1"/>
</dbReference>
<evidence type="ECO:0000256" key="10">
    <source>
        <dbReference type="ARBA" id="ARBA00023211"/>
    </source>
</evidence>
<dbReference type="NCBIfam" id="TIGR00877">
    <property type="entry name" value="purD"/>
    <property type="match status" value="1"/>
</dbReference>
<evidence type="ECO:0000256" key="3">
    <source>
        <dbReference type="ARBA" id="ARBA00005174"/>
    </source>
</evidence>
<evidence type="ECO:0000256" key="15">
    <source>
        <dbReference type="PROSITE-ProRule" id="PRU00409"/>
    </source>
</evidence>
<evidence type="ECO:0000256" key="7">
    <source>
        <dbReference type="ARBA" id="ARBA00022755"/>
    </source>
</evidence>
<dbReference type="OrthoDB" id="146558at2157"/>
<keyword evidence="5 14" id="KW-0436">Ligase</keyword>
<evidence type="ECO:0000256" key="9">
    <source>
        <dbReference type="ARBA" id="ARBA00022842"/>
    </source>
</evidence>
<dbReference type="SMART" id="SM01210">
    <property type="entry name" value="GARS_C"/>
    <property type="match status" value="1"/>
</dbReference>
<evidence type="ECO:0000256" key="4">
    <source>
        <dbReference type="ARBA" id="ARBA00013255"/>
    </source>
</evidence>
<dbReference type="InterPro" id="IPR020560">
    <property type="entry name" value="PRibGlycinamide_synth_C-dom"/>
</dbReference>
<evidence type="ECO:0000256" key="5">
    <source>
        <dbReference type="ARBA" id="ARBA00022598"/>
    </source>
</evidence>
<dbReference type="AlphaFoldDB" id="L9WV57"/>
<evidence type="ECO:0000313" key="17">
    <source>
        <dbReference type="EMBL" id="ELY53374.1"/>
    </source>
</evidence>
<proteinExistence type="inferred from homology"/>
<comment type="cofactor">
    <cofactor evidence="1">
        <name>Mn(2+)</name>
        <dbReference type="ChEBI" id="CHEBI:29035"/>
    </cofactor>
</comment>
<gene>
    <name evidence="14" type="primary">purD</name>
    <name evidence="17" type="ORF">C492_17635</name>
</gene>
<accession>L9WV57</accession>
<comment type="similarity">
    <text evidence="11 14">Belongs to the GARS family.</text>
</comment>
<comment type="cofactor">
    <cofactor evidence="2">
        <name>Mg(2+)</name>
        <dbReference type="ChEBI" id="CHEBI:18420"/>
    </cofactor>
</comment>
<dbReference type="Pfam" id="PF02844">
    <property type="entry name" value="GARS_N"/>
    <property type="match status" value="1"/>
</dbReference>
<keyword evidence="9" id="KW-0460">Magnesium</keyword>
<comment type="caution">
    <text evidence="17">The sequence shown here is derived from an EMBL/GenBank/DDBJ whole genome shotgun (WGS) entry which is preliminary data.</text>
</comment>